<reference evidence="2 3" key="1">
    <citation type="submission" date="2018-07" db="EMBL/GenBank/DDBJ databases">
        <title>Freshwater and sediment microbial communities from various areas in North America, analyzing microbe dynamics in response to fracking.</title>
        <authorList>
            <person name="Lamendella R."/>
        </authorList>
    </citation>
    <scope>NUCLEOTIDE SEQUENCE [LARGE SCALE GENOMIC DNA]</scope>
    <source>
        <strain evidence="2 3">114E</strain>
        <strain evidence="1 4">114E_o</strain>
    </source>
</reference>
<dbReference type="AlphaFoldDB" id="A0A368V9G4"/>
<accession>A0A368V9G4</accession>
<gene>
    <name evidence="2" type="ORF">DET51_101194</name>
    <name evidence="1" type="ORF">DET64_101195</name>
</gene>
<dbReference type="EMBL" id="QPJB01000001">
    <property type="protein sequence ID" value="RCW37857.1"/>
    <property type="molecule type" value="Genomic_DNA"/>
</dbReference>
<evidence type="ECO:0000313" key="4">
    <source>
        <dbReference type="Proteomes" id="UP000253065"/>
    </source>
</evidence>
<name>A0A368V9G4_MARNT</name>
<proteinExistence type="predicted"/>
<dbReference type="Proteomes" id="UP000253065">
    <property type="component" value="Unassembled WGS sequence"/>
</dbReference>
<dbReference type="Pfam" id="PF05125">
    <property type="entry name" value="Phage_cap_P2"/>
    <property type="match status" value="1"/>
</dbReference>
<evidence type="ECO:0000313" key="2">
    <source>
        <dbReference type="EMBL" id="RCW37857.1"/>
    </source>
</evidence>
<dbReference type="NCBIfam" id="TIGR01551">
    <property type="entry name" value="major_capsid_P2"/>
    <property type="match status" value="1"/>
</dbReference>
<sequence length="335" mass="37331">MRNESRVQFNKLRQQIAKLNGVESAAEAFAVTPTVQQTLERRMQESSDFLSRINMIGVDEIKGEKVGLGVGSTIAGRTDVSANDRTPSDVSDTTGNGYECFLTEFDTAVPYSKIDAWAKFPNFQAMLRDAIVRQQALDRIMIGWNGTSAAAATNRSTNPLLQDVNKGWLQHYREQAAERVLNEVVASSGQVTIGDTGDYKNLDALVFDVLNSMVDPWYRENPDMVVLVGRTLMSDKYFPLINQSNAPTEQQALDLLVSQKRIGGLQGIQVPYIPDGTLMITTLENLSIYWQQGGRRRHIIDNPRRNRIENFESSNDAYVIEDFGAGAVVENITMV</sequence>
<protein>
    <submittedName>
        <fullName evidence="2">P2 family phage major capsid protein</fullName>
    </submittedName>
</protein>
<dbReference type="EMBL" id="QNSA01000001">
    <property type="protein sequence ID" value="RBP77011.1"/>
    <property type="molecule type" value="Genomic_DNA"/>
</dbReference>
<dbReference type="InterPro" id="IPR006441">
    <property type="entry name" value="Phage_P2_GpN"/>
</dbReference>
<dbReference type="RefSeq" id="WP_113878923.1">
    <property type="nucleotide sequence ID" value="NZ_JAHVHZ010000005.1"/>
</dbReference>
<evidence type="ECO:0000313" key="3">
    <source>
        <dbReference type="Proteomes" id="UP000252795"/>
    </source>
</evidence>
<evidence type="ECO:0000313" key="1">
    <source>
        <dbReference type="EMBL" id="RBP77011.1"/>
    </source>
</evidence>
<comment type="caution">
    <text evidence="2">The sequence shown here is derived from an EMBL/GenBank/DDBJ whole genome shotgun (WGS) entry which is preliminary data.</text>
</comment>
<keyword evidence="4" id="KW-1185">Reference proteome</keyword>
<organism evidence="2 3">
    <name type="scientific">Marinobacter nauticus</name>
    <name type="common">Marinobacter hydrocarbonoclasticus</name>
    <name type="synonym">Marinobacter aquaeolei</name>
    <dbReference type="NCBI Taxonomy" id="2743"/>
    <lineage>
        <taxon>Bacteria</taxon>
        <taxon>Pseudomonadati</taxon>
        <taxon>Pseudomonadota</taxon>
        <taxon>Gammaproteobacteria</taxon>
        <taxon>Pseudomonadales</taxon>
        <taxon>Marinobacteraceae</taxon>
        <taxon>Marinobacter</taxon>
    </lineage>
</organism>
<dbReference type="Proteomes" id="UP000252795">
    <property type="component" value="Unassembled WGS sequence"/>
</dbReference>